<feature type="domain" description="BIG2" evidence="2">
    <location>
        <begin position="281"/>
        <end position="361"/>
    </location>
</feature>
<comment type="caution">
    <text evidence="3">The sequence shown here is derived from an EMBL/GenBank/DDBJ whole genome shotgun (WGS) entry which is preliminary data.</text>
</comment>
<name>A0A3M8C1L0_9BACL</name>
<feature type="domain" description="BIG2" evidence="2">
    <location>
        <begin position="532"/>
        <end position="612"/>
    </location>
</feature>
<feature type="domain" description="BIG2" evidence="2">
    <location>
        <begin position="445"/>
        <end position="529"/>
    </location>
</feature>
<dbReference type="OrthoDB" id="2348975at2"/>
<dbReference type="EMBL" id="RHHR01000037">
    <property type="protein sequence ID" value="RNB69544.1"/>
    <property type="molecule type" value="Genomic_DNA"/>
</dbReference>
<proteinExistence type="predicted"/>
<sequence>MFWKKTMLLFLAVLLLGGFGTNQVGLAADEVSKLVLTTNKVTLETGDTHQLTANAVYQSGKVVDVTLHTTWTSADSTIAAVYAGKISGNGVGNSTITASYLSFSAVVDVNVTKKVKALTSQTQSVNSRIGQEDQVQLTAVYSDSTEEDVTAKADWTVDKGAIATVLNGKVKGLSSGTANVTAKYGSQTFSFPISVEIAHRLESSKSKVSLLLNEEEQVSLKAIFPDGSENPNVEDRAEWSTSNAEVADVIKGKIKAYDAGTAVITASYGTKTATIQVDVDMAQKLELNKQDLFLKVGATADVVLTATYANGDSLDVKDKAAWTSSKESVAYYSNGQIHAVSSGEAVITASYGNKTVQMKVDVEVPRSLDIVPAFLVMKSGSKEDVIVKASFANGTKEEITDKVEWSSDNEEAVFAKDGTISAYKPGTANVKATYGGKTATLVVDVDVPQNLVANVTNLAMQIGEAKQITVKASFPNNSGESEDVTNKLTWTSTSPAVATVRQGLVTGVGTGATTITATLGTRTLTIPVSVGVMQTLTVDKKKLVLAKDDSETVRVTASYGDGTTKDVTEQAAWSSSSAAVAEVHQGKITAVGTGVTTISATFDGKTVTVTVEVGQAQSLAIDPRLLILTVGESADLALTATDSAGDSRKVSADAEWSSSNVKIADVAQGRVTGLTSGRVTITAKYGGKSISIPVEVGIVTKLEADKRFVTLKSKNTAQVSLIATLSDGRTMDVTSAAEWRTSNYKAADVSKGLISGIAFGKSTVTARYSGKTVSIPVDVDTLKYLKTDVVQIVMSKGEVKQVTATATYMDGSEQNVTKPALWTTNRLLVADVKDGVIKATGSGKATIYVQYGGKKTPIVVTVR</sequence>
<dbReference type="SUPFAM" id="SSF49373">
    <property type="entry name" value="Invasin/intimin cell-adhesion fragments"/>
    <property type="match status" value="7"/>
</dbReference>
<keyword evidence="1" id="KW-0732">Signal</keyword>
<feature type="domain" description="BIG2" evidence="2">
    <location>
        <begin position="197"/>
        <end position="278"/>
    </location>
</feature>
<evidence type="ECO:0000256" key="1">
    <source>
        <dbReference type="SAM" id="SignalP"/>
    </source>
</evidence>
<dbReference type="Pfam" id="PF02368">
    <property type="entry name" value="Big_2"/>
    <property type="match status" value="2"/>
</dbReference>
<evidence type="ECO:0000313" key="4">
    <source>
        <dbReference type="Proteomes" id="UP000282028"/>
    </source>
</evidence>
<feature type="domain" description="BIG2" evidence="2">
    <location>
        <begin position="114"/>
        <end position="194"/>
    </location>
</feature>
<feature type="signal peptide" evidence="1">
    <location>
        <begin position="1"/>
        <end position="27"/>
    </location>
</feature>
<keyword evidence="4" id="KW-1185">Reference proteome</keyword>
<feature type="domain" description="BIG2" evidence="2">
    <location>
        <begin position="781"/>
        <end position="861"/>
    </location>
</feature>
<dbReference type="AlphaFoldDB" id="A0A3M8C1L0"/>
<evidence type="ECO:0000313" key="3">
    <source>
        <dbReference type="EMBL" id="RNB69544.1"/>
    </source>
</evidence>
<reference evidence="3 4" key="1">
    <citation type="submission" date="2018-10" db="EMBL/GenBank/DDBJ databases">
        <title>Phylogenomics of Brevibacillus.</title>
        <authorList>
            <person name="Dunlap C."/>
        </authorList>
    </citation>
    <scope>NUCLEOTIDE SEQUENCE [LARGE SCALE GENOMIC DNA]</scope>
    <source>
        <strain evidence="3 4">JCM 12215</strain>
    </source>
</reference>
<gene>
    <name evidence="3" type="ORF">EDM52_18915</name>
</gene>
<feature type="chain" id="PRO_5018092184" description="BIG2 domain-containing protein" evidence="1">
    <location>
        <begin position="28"/>
        <end position="863"/>
    </location>
</feature>
<organism evidence="3 4">
    <name type="scientific">Brevibacillus invocatus</name>
    <dbReference type="NCBI Taxonomy" id="173959"/>
    <lineage>
        <taxon>Bacteria</taxon>
        <taxon>Bacillati</taxon>
        <taxon>Bacillota</taxon>
        <taxon>Bacilli</taxon>
        <taxon>Bacillales</taxon>
        <taxon>Paenibacillaceae</taxon>
        <taxon>Brevibacillus</taxon>
    </lineage>
</organism>
<feature type="domain" description="BIG2" evidence="2">
    <location>
        <begin position="364"/>
        <end position="444"/>
    </location>
</feature>
<feature type="domain" description="BIG2" evidence="2">
    <location>
        <begin position="30"/>
        <end position="110"/>
    </location>
</feature>
<dbReference type="InterPro" id="IPR008964">
    <property type="entry name" value="Invasin/intimin_cell_adhesion"/>
</dbReference>
<dbReference type="SMART" id="SM00635">
    <property type="entry name" value="BID_2"/>
    <property type="match status" value="10"/>
</dbReference>
<evidence type="ECO:0000259" key="2">
    <source>
        <dbReference type="SMART" id="SM00635"/>
    </source>
</evidence>
<dbReference type="Gene3D" id="2.60.40.1080">
    <property type="match status" value="10"/>
</dbReference>
<dbReference type="InterPro" id="IPR003343">
    <property type="entry name" value="Big_2"/>
</dbReference>
<feature type="domain" description="BIG2" evidence="2">
    <location>
        <begin position="615"/>
        <end position="695"/>
    </location>
</feature>
<accession>A0A3M8C1L0</accession>
<feature type="domain" description="BIG2" evidence="2">
    <location>
        <begin position="698"/>
        <end position="778"/>
    </location>
</feature>
<dbReference type="Proteomes" id="UP000282028">
    <property type="component" value="Unassembled WGS sequence"/>
</dbReference>
<dbReference type="RefSeq" id="WP_122910512.1">
    <property type="nucleotide sequence ID" value="NZ_CBCSBE010000015.1"/>
</dbReference>
<protein>
    <recommendedName>
        <fullName evidence="2">BIG2 domain-containing protein</fullName>
    </recommendedName>
</protein>